<evidence type="ECO:0000256" key="1">
    <source>
        <dbReference type="SAM" id="MobiDB-lite"/>
    </source>
</evidence>
<proteinExistence type="predicted"/>
<accession>A0A9P6MCJ8</accession>
<dbReference type="Proteomes" id="UP000703661">
    <property type="component" value="Unassembled WGS sequence"/>
</dbReference>
<dbReference type="AlphaFoldDB" id="A0A9P6MCJ8"/>
<reference evidence="2" key="1">
    <citation type="journal article" date="2020" name="Fungal Divers.">
        <title>Resolving the Mortierellaceae phylogeny through synthesis of multi-gene phylogenetics and phylogenomics.</title>
        <authorList>
            <person name="Vandepol N."/>
            <person name="Liber J."/>
            <person name="Desiro A."/>
            <person name="Na H."/>
            <person name="Kennedy M."/>
            <person name="Barry K."/>
            <person name="Grigoriev I.V."/>
            <person name="Miller A.N."/>
            <person name="O'Donnell K."/>
            <person name="Stajich J.E."/>
            <person name="Bonito G."/>
        </authorList>
    </citation>
    <scope>NUCLEOTIDE SEQUENCE</scope>
    <source>
        <strain evidence="2">NRRL 2769</strain>
    </source>
</reference>
<keyword evidence="3" id="KW-1185">Reference proteome</keyword>
<evidence type="ECO:0000313" key="2">
    <source>
        <dbReference type="EMBL" id="KAF9991946.1"/>
    </source>
</evidence>
<comment type="caution">
    <text evidence="2">The sequence shown here is derived from an EMBL/GenBank/DDBJ whole genome shotgun (WGS) entry which is preliminary data.</text>
</comment>
<feature type="compositionally biased region" description="Basic and acidic residues" evidence="1">
    <location>
        <begin position="71"/>
        <end position="120"/>
    </location>
</feature>
<feature type="region of interest" description="Disordered" evidence="1">
    <location>
        <begin position="71"/>
        <end position="127"/>
    </location>
</feature>
<gene>
    <name evidence="2" type="ORF">BGZ80_008805</name>
</gene>
<organism evidence="2 3">
    <name type="scientific">Entomortierella chlamydospora</name>
    <dbReference type="NCBI Taxonomy" id="101097"/>
    <lineage>
        <taxon>Eukaryota</taxon>
        <taxon>Fungi</taxon>
        <taxon>Fungi incertae sedis</taxon>
        <taxon>Mucoromycota</taxon>
        <taxon>Mortierellomycotina</taxon>
        <taxon>Mortierellomycetes</taxon>
        <taxon>Mortierellales</taxon>
        <taxon>Mortierellaceae</taxon>
        <taxon>Entomortierella</taxon>
    </lineage>
</organism>
<feature type="non-terminal residue" evidence="2">
    <location>
        <position position="127"/>
    </location>
</feature>
<evidence type="ECO:0000313" key="3">
    <source>
        <dbReference type="Proteomes" id="UP000703661"/>
    </source>
</evidence>
<dbReference type="EMBL" id="JAAAID010004900">
    <property type="protein sequence ID" value="KAF9991946.1"/>
    <property type="molecule type" value="Genomic_DNA"/>
</dbReference>
<sequence>MTRVYSRKKVLKTVAQKQVDKLFSRAAALGIDLPPVPCRTRTYSTTSLLESTVNQIYKSMKTMYRNGSIALEKELDKKDNNGKEESDTDDTGNKEEGDADNKEENIPVEKKGDRSGDNKGDGACSKT</sequence>
<protein>
    <submittedName>
        <fullName evidence="2">Uncharacterized protein</fullName>
    </submittedName>
</protein>
<name>A0A9P6MCJ8_9FUNG</name>